<accession>A0A6M2YTK2</accession>
<proteinExistence type="predicted"/>
<reference evidence="2" key="1">
    <citation type="submission" date="2019-06" db="EMBL/GenBank/DDBJ databases">
        <authorList>
            <person name="Jo Y."/>
            <person name="Cho W.K."/>
        </authorList>
    </citation>
    <scope>NUCLEOTIDE SEQUENCE</scope>
    <source>
        <strain evidence="2">G81</strain>
    </source>
</reference>
<organism evidence="2">
    <name type="scientific">Garlic virus C</name>
    <dbReference type="NCBI Taxonomy" id="12431"/>
    <lineage>
        <taxon>Viruses</taxon>
        <taxon>Riboviria</taxon>
        <taxon>Orthornavirae</taxon>
        <taxon>Kitrinoviricota</taxon>
        <taxon>Alsuviricetes</taxon>
        <taxon>Tymovirales</taxon>
        <taxon>Alphaflexiviridae</taxon>
        <taxon>Allexivirus</taxon>
        <taxon>Acarallexivirus</taxon>
        <taxon>Allexivirus chiallii</taxon>
    </lineage>
</organism>
<dbReference type="Pfam" id="PF01307">
    <property type="entry name" value="Plant_vir_prot"/>
    <property type="match status" value="1"/>
</dbReference>
<keyword evidence="1" id="KW-0812">Transmembrane</keyword>
<dbReference type="InterPro" id="IPR001896">
    <property type="entry name" value="Plant_vir_prot"/>
</dbReference>
<sequence>MSFTPPPDYNKVYLTLAIGAAAGILVYTLRSNHLTHVGDNTHHLPHGGRYCDGNKRILYNGPQTGSSHVFSVLPFFAAITLTLVIHFLSCSRRRVCIRCSESH</sequence>
<evidence type="ECO:0000256" key="1">
    <source>
        <dbReference type="SAM" id="Phobius"/>
    </source>
</evidence>
<keyword evidence="1" id="KW-1133">Transmembrane helix</keyword>
<feature type="transmembrane region" description="Helical" evidence="1">
    <location>
        <begin position="68"/>
        <end position="88"/>
    </location>
</feature>
<dbReference type="EMBL" id="MN059141">
    <property type="protein sequence ID" value="QED43307.1"/>
    <property type="molecule type" value="Genomic_RNA"/>
</dbReference>
<name>A0A6M2YTK2_9VIRU</name>
<evidence type="ECO:0000313" key="2">
    <source>
        <dbReference type="EMBL" id="QED43307.1"/>
    </source>
</evidence>
<keyword evidence="1" id="KW-0472">Membrane</keyword>
<protein>
    <submittedName>
        <fullName evidence="2">TGB2</fullName>
    </submittedName>
</protein>
<feature type="transmembrane region" description="Helical" evidence="1">
    <location>
        <begin position="12"/>
        <end position="29"/>
    </location>
</feature>
<gene>
    <name evidence="2" type="primary">ORF3</name>
</gene>